<proteinExistence type="predicted"/>
<sequence length="93" mass="10249">MGLSLRDFTQQGLTSIYTASEPEDIERAFDAFVSPNAEIHVNDKQISREDFKKLVSRNSLITNVSVEFPNAIDVPKKGAQGEALAGPEVIIWS</sequence>
<organism evidence="1 2">
    <name type="scientific">Dentipellis fragilis</name>
    <dbReference type="NCBI Taxonomy" id="205917"/>
    <lineage>
        <taxon>Eukaryota</taxon>
        <taxon>Fungi</taxon>
        <taxon>Dikarya</taxon>
        <taxon>Basidiomycota</taxon>
        <taxon>Agaricomycotina</taxon>
        <taxon>Agaricomycetes</taxon>
        <taxon>Russulales</taxon>
        <taxon>Hericiaceae</taxon>
        <taxon>Dentipellis</taxon>
    </lineage>
</organism>
<keyword evidence="2" id="KW-1185">Reference proteome</keyword>
<dbReference type="Proteomes" id="UP000298327">
    <property type="component" value="Unassembled WGS sequence"/>
</dbReference>
<comment type="caution">
    <text evidence="1">The sequence shown here is derived from an EMBL/GenBank/DDBJ whole genome shotgun (WGS) entry which is preliminary data.</text>
</comment>
<dbReference type="AlphaFoldDB" id="A0A4Y9YP65"/>
<dbReference type="OrthoDB" id="3252530at2759"/>
<dbReference type="EMBL" id="SEOQ01000392">
    <property type="protein sequence ID" value="TFY63942.1"/>
    <property type="molecule type" value="Genomic_DNA"/>
</dbReference>
<name>A0A4Y9YP65_9AGAM</name>
<protein>
    <submittedName>
        <fullName evidence="1">Uncharacterized protein</fullName>
    </submittedName>
</protein>
<accession>A0A4Y9YP65</accession>
<reference evidence="1 2" key="1">
    <citation type="submission" date="2019-02" db="EMBL/GenBank/DDBJ databases">
        <title>Genome sequencing of the rare red list fungi Dentipellis fragilis.</title>
        <authorList>
            <person name="Buettner E."/>
            <person name="Kellner H."/>
        </authorList>
    </citation>
    <scope>NUCLEOTIDE SEQUENCE [LARGE SCALE GENOMIC DNA]</scope>
    <source>
        <strain evidence="1 2">DSM 105465</strain>
    </source>
</reference>
<gene>
    <name evidence="1" type="ORF">EVG20_g6116</name>
</gene>
<evidence type="ECO:0000313" key="2">
    <source>
        <dbReference type="Proteomes" id="UP000298327"/>
    </source>
</evidence>
<evidence type="ECO:0000313" key="1">
    <source>
        <dbReference type="EMBL" id="TFY63942.1"/>
    </source>
</evidence>